<evidence type="ECO:0000313" key="2">
    <source>
        <dbReference type="EMBL" id="SNU34297.1"/>
    </source>
</evidence>
<proteinExistence type="predicted"/>
<dbReference type="AlphaFoldDB" id="A0A285B061"/>
<gene>
    <name evidence="2" type="ORF">KOSB73_220416</name>
</gene>
<name>A0A285B061_9ENTR</name>
<organism evidence="2 3">
    <name type="scientific">Klebsiella grimontii</name>
    <dbReference type="NCBI Taxonomy" id="2058152"/>
    <lineage>
        <taxon>Bacteria</taxon>
        <taxon>Pseudomonadati</taxon>
        <taxon>Pseudomonadota</taxon>
        <taxon>Gammaproteobacteria</taxon>
        <taxon>Enterobacterales</taxon>
        <taxon>Enterobacteriaceae</taxon>
        <taxon>Klebsiella/Raoultella group</taxon>
        <taxon>Klebsiella</taxon>
    </lineage>
</organism>
<dbReference type="RefSeq" id="WP_098140461.1">
    <property type="nucleotide sequence ID" value="NZ_CBCSJA010000022.1"/>
</dbReference>
<feature type="signal peptide" evidence="1">
    <location>
        <begin position="1"/>
        <end position="18"/>
    </location>
</feature>
<evidence type="ECO:0000313" key="3">
    <source>
        <dbReference type="Proteomes" id="UP000220639"/>
    </source>
</evidence>
<feature type="chain" id="PRO_5012063385" evidence="1">
    <location>
        <begin position="19"/>
        <end position="156"/>
    </location>
</feature>
<evidence type="ECO:0000256" key="1">
    <source>
        <dbReference type="SAM" id="SignalP"/>
    </source>
</evidence>
<protein>
    <submittedName>
        <fullName evidence="2">Uncharacterized protein</fullName>
    </submittedName>
</protein>
<sequence>MRQVIITGLLFLSSFCYAKSDAQIVNDAKEAVRKDLSQKYKPGDCERWRLLEGSGKAKSGSAVINCDSNFNPLLGLDFSEIKVFRHENSNAVCGIVSGHTDISRIGGRFVYTDGDSGHVFIKRSKEPAFLADKSEIGRNALKILDQQLKINSRNCQ</sequence>
<accession>A0A285B061</accession>
<dbReference type="Proteomes" id="UP000220639">
    <property type="component" value="Unassembled WGS sequence"/>
</dbReference>
<dbReference type="EMBL" id="FZTC01000015">
    <property type="protein sequence ID" value="SNU34297.1"/>
    <property type="molecule type" value="Genomic_DNA"/>
</dbReference>
<reference evidence="3" key="1">
    <citation type="submission" date="2017-08" db="EMBL/GenBank/DDBJ databases">
        <authorList>
            <person name="Brisse S."/>
        </authorList>
    </citation>
    <scope>NUCLEOTIDE SEQUENCE [LARGE SCALE GENOMIC DNA]</scope>
    <source>
        <strain evidence="3">06D021</strain>
    </source>
</reference>
<keyword evidence="1" id="KW-0732">Signal</keyword>